<keyword evidence="3" id="KW-1185">Reference proteome</keyword>
<gene>
    <name evidence="2" type="ORF">QBC41DRAFT_315876</name>
</gene>
<evidence type="ECO:0000313" key="2">
    <source>
        <dbReference type="EMBL" id="KAK0671274.1"/>
    </source>
</evidence>
<dbReference type="AlphaFoldDB" id="A0AA39ZID5"/>
<name>A0AA39ZID5_9PEZI</name>
<comment type="caution">
    <text evidence="2">The sequence shown here is derived from an EMBL/GenBank/DDBJ whole genome shotgun (WGS) entry which is preliminary data.</text>
</comment>
<dbReference type="EMBL" id="JAULSY010000022">
    <property type="protein sequence ID" value="KAK0671274.1"/>
    <property type="molecule type" value="Genomic_DNA"/>
</dbReference>
<dbReference type="Proteomes" id="UP001174997">
    <property type="component" value="Unassembled WGS sequence"/>
</dbReference>
<accession>A0AA39ZID5</accession>
<feature type="region of interest" description="Disordered" evidence="1">
    <location>
        <begin position="7"/>
        <end position="49"/>
    </location>
</feature>
<organism evidence="2 3">
    <name type="scientific">Cercophora samala</name>
    <dbReference type="NCBI Taxonomy" id="330535"/>
    <lineage>
        <taxon>Eukaryota</taxon>
        <taxon>Fungi</taxon>
        <taxon>Dikarya</taxon>
        <taxon>Ascomycota</taxon>
        <taxon>Pezizomycotina</taxon>
        <taxon>Sordariomycetes</taxon>
        <taxon>Sordariomycetidae</taxon>
        <taxon>Sordariales</taxon>
        <taxon>Lasiosphaeriaceae</taxon>
        <taxon>Cercophora</taxon>
    </lineage>
</organism>
<protein>
    <submittedName>
        <fullName evidence="2">Uncharacterized protein</fullName>
    </submittedName>
</protein>
<feature type="compositionally biased region" description="Basic and acidic residues" evidence="1">
    <location>
        <begin position="10"/>
        <end position="24"/>
    </location>
</feature>
<evidence type="ECO:0000313" key="3">
    <source>
        <dbReference type="Proteomes" id="UP001174997"/>
    </source>
</evidence>
<evidence type="ECO:0000256" key="1">
    <source>
        <dbReference type="SAM" id="MobiDB-lite"/>
    </source>
</evidence>
<proteinExistence type="predicted"/>
<reference evidence="2" key="1">
    <citation type="submission" date="2023-06" db="EMBL/GenBank/DDBJ databases">
        <title>Genome-scale phylogeny and comparative genomics of the fungal order Sordariales.</title>
        <authorList>
            <consortium name="Lawrence Berkeley National Laboratory"/>
            <person name="Hensen N."/>
            <person name="Bonometti L."/>
            <person name="Westerberg I."/>
            <person name="Brannstrom I.O."/>
            <person name="Guillou S."/>
            <person name="Cros-Aarteil S."/>
            <person name="Calhoun S."/>
            <person name="Haridas S."/>
            <person name="Kuo A."/>
            <person name="Mondo S."/>
            <person name="Pangilinan J."/>
            <person name="Riley R."/>
            <person name="Labutti K."/>
            <person name="Andreopoulos B."/>
            <person name="Lipzen A."/>
            <person name="Chen C."/>
            <person name="Yanf M."/>
            <person name="Daum C."/>
            <person name="Ng V."/>
            <person name="Clum A."/>
            <person name="Steindorff A."/>
            <person name="Ohm R."/>
            <person name="Martin F."/>
            <person name="Silar P."/>
            <person name="Natvig D."/>
            <person name="Lalanne C."/>
            <person name="Gautier V."/>
            <person name="Ament-Velasquez S.L."/>
            <person name="Kruys A."/>
            <person name="Hutchinson M.I."/>
            <person name="Powell A.J."/>
            <person name="Barry K."/>
            <person name="Miller A.N."/>
            <person name="Grigoriev I.V."/>
            <person name="Debuchy R."/>
            <person name="Gladieux P."/>
            <person name="Thoren M.H."/>
            <person name="Johannesson H."/>
        </authorList>
    </citation>
    <scope>NUCLEOTIDE SEQUENCE</scope>
    <source>
        <strain evidence="2">CBS 307.81</strain>
    </source>
</reference>
<sequence>MACMYTWGRGPREREEAWEEEAHSQPRSNLKAATCPSKKARVTGVPNDQKSPNPSLFFLSRSKRSMFLLLQCALYAVGRSSIFPCILPLNSLGKWLQQTKKEDATICSTLPPRPGAILPPPPSPLAISG</sequence>